<dbReference type="InterPro" id="IPR027408">
    <property type="entry name" value="PNPase/RNase_PH_dom_sf"/>
</dbReference>
<feature type="region of interest" description="Disordered" evidence="10">
    <location>
        <begin position="36"/>
        <end position="64"/>
    </location>
</feature>
<evidence type="ECO:0000313" key="12">
    <source>
        <dbReference type="EMBL" id="KAL2042772.1"/>
    </source>
</evidence>
<comment type="caution">
    <text evidence="12">The sequence shown here is derived from an EMBL/GenBank/DDBJ whole genome shotgun (WGS) entry which is preliminary data.</text>
</comment>
<evidence type="ECO:0000259" key="11">
    <source>
        <dbReference type="Pfam" id="PF01138"/>
    </source>
</evidence>
<evidence type="ECO:0000256" key="7">
    <source>
        <dbReference type="ARBA" id="ARBA00022884"/>
    </source>
</evidence>
<keyword evidence="4" id="KW-0963">Cytoplasm</keyword>
<dbReference type="InterPro" id="IPR050590">
    <property type="entry name" value="Exosome_comp_Rrp42_subfam"/>
</dbReference>
<sequence>MAIKPTPPQSSTSPHPLTFPAHTFAKLAPKTYLNTHLNSAHGPVRPSGRSPTQTRTPTCHTGSLTHAHGSAVVRCGDTAVVCGVRGEILGAEDVPDYKAKTAEEIEEDDEHEMKYADTWERKLRKQKESSEEMARLGLLVPNLELATGCSPTHLPGGPPSTLAQTLSQRILTLLHTSNLLDMKDLRIWSRWPRSGSSSGSHVEEISQQDEPAQDSVKAFWVLYIDILFISLDGNPFDAAWLAVLDALKNTRLPSAWWDRDREMVLCSDVPREAQQLTVYGMPVPLSFGVFESDEEARGKRWVLADMDGFEEGLCRETVTVVVGEGEKVVRIEKEGGVGVGGKDVRGLVELAGQRRTEWLEVSGKEAS</sequence>
<comment type="subcellular location">
    <subcellularLocation>
        <location evidence="1">Cytoplasm</location>
    </subcellularLocation>
    <subcellularLocation>
        <location evidence="2">Nucleus</location>
        <location evidence="2">Nucleolus</location>
    </subcellularLocation>
</comment>
<evidence type="ECO:0000256" key="10">
    <source>
        <dbReference type="SAM" id="MobiDB-lite"/>
    </source>
</evidence>
<evidence type="ECO:0000256" key="3">
    <source>
        <dbReference type="ARBA" id="ARBA00006678"/>
    </source>
</evidence>
<comment type="similarity">
    <text evidence="3">Belongs to the RNase PH family.</text>
</comment>
<keyword evidence="5" id="KW-0698">rRNA processing</keyword>
<protein>
    <recommendedName>
        <fullName evidence="9">Ribosomal RNA-processing protein 43</fullName>
    </recommendedName>
</protein>
<evidence type="ECO:0000313" key="13">
    <source>
        <dbReference type="Proteomes" id="UP001590950"/>
    </source>
</evidence>
<dbReference type="SUPFAM" id="SSF55666">
    <property type="entry name" value="Ribonuclease PH domain 2-like"/>
    <property type="match status" value="1"/>
</dbReference>
<evidence type="ECO:0000256" key="2">
    <source>
        <dbReference type="ARBA" id="ARBA00004604"/>
    </source>
</evidence>
<dbReference type="Gene3D" id="3.30.230.70">
    <property type="entry name" value="GHMP Kinase, N-terminal domain"/>
    <property type="match status" value="1"/>
</dbReference>
<keyword evidence="13" id="KW-1185">Reference proteome</keyword>
<evidence type="ECO:0000256" key="6">
    <source>
        <dbReference type="ARBA" id="ARBA00022835"/>
    </source>
</evidence>
<reference evidence="12 13" key="1">
    <citation type="submission" date="2024-09" db="EMBL/GenBank/DDBJ databases">
        <title>Rethinking Asexuality: The Enigmatic Case of Functional Sexual Genes in Lepraria (Stereocaulaceae).</title>
        <authorList>
            <person name="Doellman M."/>
            <person name="Sun Y."/>
            <person name="Barcenas-Pena A."/>
            <person name="Lumbsch H.T."/>
            <person name="Grewe F."/>
        </authorList>
    </citation>
    <scope>NUCLEOTIDE SEQUENCE [LARGE SCALE GENOMIC DNA]</scope>
    <source>
        <strain evidence="12 13">Mercado 3170</strain>
    </source>
</reference>
<dbReference type="Proteomes" id="UP001590950">
    <property type="component" value="Unassembled WGS sequence"/>
</dbReference>
<accession>A0ABR4AA64</accession>
<dbReference type="Pfam" id="PF01138">
    <property type="entry name" value="RNase_PH"/>
    <property type="match status" value="1"/>
</dbReference>
<dbReference type="PANTHER" id="PTHR11097:SF9">
    <property type="entry name" value="EXOSOME COMPLEX COMPONENT RRP43"/>
    <property type="match status" value="1"/>
</dbReference>
<organism evidence="12 13">
    <name type="scientific">Stereocaulon virgatum</name>
    <dbReference type="NCBI Taxonomy" id="373712"/>
    <lineage>
        <taxon>Eukaryota</taxon>
        <taxon>Fungi</taxon>
        <taxon>Dikarya</taxon>
        <taxon>Ascomycota</taxon>
        <taxon>Pezizomycotina</taxon>
        <taxon>Lecanoromycetes</taxon>
        <taxon>OSLEUM clade</taxon>
        <taxon>Lecanoromycetidae</taxon>
        <taxon>Lecanorales</taxon>
        <taxon>Lecanorineae</taxon>
        <taxon>Stereocaulaceae</taxon>
        <taxon>Stereocaulon</taxon>
    </lineage>
</organism>
<keyword evidence="7" id="KW-0694">RNA-binding</keyword>
<dbReference type="SUPFAM" id="SSF54211">
    <property type="entry name" value="Ribosomal protein S5 domain 2-like"/>
    <property type="match status" value="1"/>
</dbReference>
<dbReference type="InterPro" id="IPR001247">
    <property type="entry name" value="ExoRNase_PH_dom1"/>
</dbReference>
<dbReference type="InterPro" id="IPR020568">
    <property type="entry name" value="Ribosomal_Su5_D2-typ_SF"/>
</dbReference>
<evidence type="ECO:0000256" key="5">
    <source>
        <dbReference type="ARBA" id="ARBA00022552"/>
    </source>
</evidence>
<proteinExistence type="inferred from homology"/>
<evidence type="ECO:0000256" key="4">
    <source>
        <dbReference type="ARBA" id="ARBA00022490"/>
    </source>
</evidence>
<name>A0ABR4AA64_9LECA</name>
<dbReference type="EMBL" id="JBEFKJ010000013">
    <property type="protein sequence ID" value="KAL2042772.1"/>
    <property type="molecule type" value="Genomic_DNA"/>
</dbReference>
<gene>
    <name evidence="12" type="ORF">N7G274_004531</name>
</gene>
<dbReference type="InterPro" id="IPR036345">
    <property type="entry name" value="ExoRNase_PH_dom2_sf"/>
</dbReference>
<feature type="domain" description="Exoribonuclease phosphorolytic" evidence="11">
    <location>
        <begin position="54"/>
        <end position="253"/>
    </location>
</feature>
<feature type="compositionally biased region" description="Polar residues" evidence="10">
    <location>
        <begin position="49"/>
        <end position="64"/>
    </location>
</feature>
<evidence type="ECO:0000256" key="9">
    <source>
        <dbReference type="ARBA" id="ARBA00030617"/>
    </source>
</evidence>
<evidence type="ECO:0000256" key="1">
    <source>
        <dbReference type="ARBA" id="ARBA00004496"/>
    </source>
</evidence>
<dbReference type="PANTHER" id="PTHR11097">
    <property type="entry name" value="EXOSOME COMPLEX EXONUCLEASE RIBOSOMAL RNA PROCESSING PROTEIN"/>
    <property type="match status" value="1"/>
</dbReference>
<keyword evidence="8" id="KW-0539">Nucleus</keyword>
<evidence type="ECO:0000256" key="8">
    <source>
        <dbReference type="ARBA" id="ARBA00023242"/>
    </source>
</evidence>
<keyword evidence="6" id="KW-0271">Exosome</keyword>